<dbReference type="Proteomes" id="UP000078560">
    <property type="component" value="Unassembled WGS sequence"/>
</dbReference>
<protein>
    <submittedName>
        <fullName evidence="1">Uncharacterized protein</fullName>
    </submittedName>
</protein>
<reference evidence="2" key="1">
    <citation type="submission" date="2016-05" db="EMBL/GenBank/DDBJ databases">
        <authorList>
            <person name="Naeem Raeece"/>
        </authorList>
    </citation>
    <scope>NUCLEOTIDE SEQUENCE [LARGE SCALE GENOMIC DNA]</scope>
</reference>
<evidence type="ECO:0000313" key="1">
    <source>
        <dbReference type="EMBL" id="SBS88069.1"/>
    </source>
</evidence>
<name>A0A1A8W7X0_PLAOA</name>
<sequence>MGDEERGDLVIPVNLCKVTLFFHIKRIETAIRIVGTSYVGIFLQLFYAGVRYNTTYMCVLMLAHKTKARFSPALLHKWNLWPAILH</sequence>
<dbReference type="AlphaFoldDB" id="A0A1A8W7X0"/>
<organism evidence="1 2">
    <name type="scientific">Plasmodium ovale curtisi</name>
    <dbReference type="NCBI Taxonomy" id="864141"/>
    <lineage>
        <taxon>Eukaryota</taxon>
        <taxon>Sar</taxon>
        <taxon>Alveolata</taxon>
        <taxon>Apicomplexa</taxon>
        <taxon>Aconoidasida</taxon>
        <taxon>Haemosporida</taxon>
        <taxon>Plasmodiidae</taxon>
        <taxon>Plasmodium</taxon>
        <taxon>Plasmodium (Plasmodium)</taxon>
    </lineage>
</organism>
<proteinExistence type="predicted"/>
<gene>
    <name evidence="1" type="ORF">POVCU2_0046190</name>
</gene>
<evidence type="ECO:0000313" key="2">
    <source>
        <dbReference type="Proteomes" id="UP000078560"/>
    </source>
</evidence>
<accession>A0A1A8W7X0</accession>
<dbReference type="EMBL" id="FLQU01000610">
    <property type="protein sequence ID" value="SBS88069.1"/>
    <property type="molecule type" value="Genomic_DNA"/>
</dbReference>